<feature type="domain" description="Filamentous haemagglutinin FhaB/tRNA nuclease CdiA-like TPS" evidence="2">
    <location>
        <begin position="43"/>
        <end position="165"/>
    </location>
</feature>
<evidence type="ECO:0000313" key="4">
    <source>
        <dbReference type="Proteomes" id="UP000222862"/>
    </source>
</evidence>
<dbReference type="InterPro" id="IPR011050">
    <property type="entry name" value="Pectin_lyase_fold/virulence"/>
</dbReference>
<evidence type="ECO:0000256" key="1">
    <source>
        <dbReference type="SAM" id="Phobius"/>
    </source>
</evidence>
<dbReference type="InterPro" id="IPR012334">
    <property type="entry name" value="Pectin_lyas_fold"/>
</dbReference>
<evidence type="ECO:0000259" key="2">
    <source>
        <dbReference type="SMART" id="SM00912"/>
    </source>
</evidence>
<name>A0A2B7YJP9_FUSNP</name>
<dbReference type="Pfam" id="PF05860">
    <property type="entry name" value="TPS"/>
    <property type="match status" value="1"/>
</dbReference>
<dbReference type="AlphaFoldDB" id="A0A2B7YJP9"/>
<dbReference type="NCBIfam" id="TIGR01901">
    <property type="entry name" value="adhes_NPXG"/>
    <property type="match status" value="1"/>
</dbReference>
<dbReference type="SUPFAM" id="SSF51126">
    <property type="entry name" value="Pectin lyase-like"/>
    <property type="match status" value="1"/>
</dbReference>
<dbReference type="EMBL" id="NJGI01000004">
    <property type="protein sequence ID" value="PGH21068.1"/>
    <property type="molecule type" value="Genomic_DNA"/>
</dbReference>
<dbReference type="SMART" id="SM00912">
    <property type="entry name" value="Haemagg_act"/>
    <property type="match status" value="1"/>
</dbReference>
<accession>A0A2B7YJP9</accession>
<dbReference type="Gene3D" id="2.160.20.10">
    <property type="entry name" value="Single-stranded right-handed beta-helix, Pectin lyase-like"/>
    <property type="match status" value="1"/>
</dbReference>
<keyword evidence="1" id="KW-0472">Membrane</keyword>
<evidence type="ECO:0000313" key="3">
    <source>
        <dbReference type="EMBL" id="PGH21068.1"/>
    </source>
</evidence>
<sequence>MRNKVFRKFITIIFLLIYNIEIFAANLVVDPNSKNNTKLDKSANGVPIVNISTPNKNGISINDFSEYNIGKEGQIINNADNVGRSHLGGLVNANPNLAPNQAANLVIFQVNGSNRSQIEGYLEALSRQKIDVILSNENGIYINNGGTINVKNFTVTTGKVNLKDGDFVGIDVERGNIVIGPKGMNGNDANYVELIAKTLELRGNVVAEDLKVVTGSNKTDKKGNIKEKSNVNGDIAIDARNLGGMYANTIKIISTDKGAGVNSDAFIVSKNSKLEITADGKIKVNKVQGKGIDIKGKEYEQKDLAYSDEGISINANKIKLSGTGTQANKEINLNGVVENNATIYTKEGIKTKGLTNTGVVQAIKNIEVEGNLLNKGEILTNEKFTAKDINSKKLVALNGISVNNLINTEKVLTNKELKINGSLKNNGDIQVLDSISIKENALNKGNILTNGFFISKDLKNEKVLSAKKGIAVNKLENSGKIVTEKKLDISSSLINSGAIEAEGNIKVIENVLNTGDISNWSRKDGN</sequence>
<proteinExistence type="predicted"/>
<feature type="transmembrane region" description="Helical" evidence="1">
    <location>
        <begin position="9"/>
        <end position="29"/>
    </location>
</feature>
<organism evidence="3 4">
    <name type="scientific">Fusobacterium nucleatum subsp. polymorphum</name>
    <name type="common">Fusobacterium polymorphum</name>
    <dbReference type="NCBI Taxonomy" id="76857"/>
    <lineage>
        <taxon>Bacteria</taxon>
        <taxon>Fusobacteriati</taxon>
        <taxon>Fusobacteriota</taxon>
        <taxon>Fusobacteriia</taxon>
        <taxon>Fusobacteriales</taxon>
        <taxon>Fusobacteriaceae</taxon>
        <taxon>Fusobacterium</taxon>
    </lineage>
</organism>
<gene>
    <name evidence="3" type="ORF">RN96_08505</name>
</gene>
<protein>
    <recommendedName>
        <fullName evidence="2">Filamentous haemagglutinin FhaB/tRNA nuclease CdiA-like TPS domain-containing protein</fullName>
    </recommendedName>
</protein>
<keyword evidence="1" id="KW-1133">Transmembrane helix</keyword>
<comment type="caution">
    <text evidence="3">The sequence shown here is derived from an EMBL/GenBank/DDBJ whole genome shotgun (WGS) entry which is preliminary data.</text>
</comment>
<dbReference type="Proteomes" id="UP000222862">
    <property type="component" value="Unassembled WGS sequence"/>
</dbReference>
<keyword evidence="1" id="KW-0812">Transmembrane</keyword>
<dbReference type="InterPro" id="IPR008638">
    <property type="entry name" value="FhaB/CdiA-like_TPS"/>
</dbReference>
<reference evidence="3 4" key="1">
    <citation type="submission" date="2017-06" db="EMBL/GenBank/DDBJ databases">
        <title>Genome sequencing of Fusobacterium nucleatum subsp. polymorphum KCOM 1232 (=ChDC F37).</title>
        <authorList>
            <person name="Kook J.-K."/>
            <person name="Park S.-N."/>
            <person name="Lim Y.K."/>
            <person name="Roh H."/>
        </authorList>
    </citation>
    <scope>NUCLEOTIDE SEQUENCE [LARGE SCALE GENOMIC DNA]</scope>
    <source>
        <strain evidence="4">KCOM 1232 ( ChDC F37)</strain>
    </source>
</reference>